<dbReference type="InterPro" id="IPR000653">
    <property type="entry name" value="DegT/StrS_aminotransferase"/>
</dbReference>
<evidence type="ECO:0000313" key="4">
    <source>
        <dbReference type="EMBL" id="OHB10881.1"/>
    </source>
</evidence>
<reference evidence="4 5" key="1">
    <citation type="journal article" date="2016" name="Nat. Commun.">
        <title>Thousands of microbial genomes shed light on interconnected biogeochemical processes in an aquifer system.</title>
        <authorList>
            <person name="Anantharaman K."/>
            <person name="Brown C.T."/>
            <person name="Hug L.A."/>
            <person name="Sharon I."/>
            <person name="Castelle C.J."/>
            <person name="Probst A.J."/>
            <person name="Thomas B.C."/>
            <person name="Singh A."/>
            <person name="Wilkins M.J."/>
            <person name="Karaoz U."/>
            <person name="Brodie E.L."/>
            <person name="Williams K.H."/>
            <person name="Hubbard S.S."/>
            <person name="Banfield J.F."/>
        </authorList>
    </citation>
    <scope>NUCLEOTIDE SEQUENCE [LARGE SCALE GENOMIC DNA]</scope>
</reference>
<dbReference type="Gene3D" id="3.40.640.10">
    <property type="entry name" value="Type I PLP-dependent aspartate aminotransferase-like (Major domain)"/>
    <property type="match status" value="1"/>
</dbReference>
<dbReference type="Proteomes" id="UP000177202">
    <property type="component" value="Unassembled WGS sequence"/>
</dbReference>
<feature type="active site" description="Proton acceptor" evidence="1">
    <location>
        <position position="189"/>
    </location>
</feature>
<dbReference type="GO" id="GO:0030170">
    <property type="term" value="F:pyridoxal phosphate binding"/>
    <property type="evidence" value="ECO:0007669"/>
    <property type="project" value="TreeGrafter"/>
</dbReference>
<gene>
    <name evidence="4" type="ORF">A3H60_02010</name>
</gene>
<dbReference type="InterPro" id="IPR015424">
    <property type="entry name" value="PyrdxlP-dep_Trfase"/>
</dbReference>
<name>A0A1G2UNA2_9BACT</name>
<protein>
    <recommendedName>
        <fullName evidence="6">UDP-4-amino-4, 6-dideoxy-N-acetyl-beta-L-altrosamine transaminase</fullName>
    </recommendedName>
</protein>
<organism evidence="4 5">
    <name type="scientific">Candidatus Zambryskibacteria bacterium RIFCSPLOWO2_02_FULL_44_12b</name>
    <dbReference type="NCBI Taxonomy" id="1802772"/>
    <lineage>
        <taxon>Bacteria</taxon>
        <taxon>Candidatus Zambryskiibacteriota</taxon>
    </lineage>
</organism>
<dbReference type="PANTHER" id="PTHR30244:SF34">
    <property type="entry name" value="DTDP-4-AMINO-4,6-DIDEOXYGALACTOSE TRANSAMINASE"/>
    <property type="match status" value="1"/>
</dbReference>
<dbReference type="GO" id="GO:0000271">
    <property type="term" value="P:polysaccharide biosynthetic process"/>
    <property type="evidence" value="ECO:0007669"/>
    <property type="project" value="TreeGrafter"/>
</dbReference>
<evidence type="ECO:0008006" key="6">
    <source>
        <dbReference type="Google" id="ProtNLM"/>
    </source>
</evidence>
<dbReference type="Pfam" id="PF01041">
    <property type="entry name" value="DegT_DnrJ_EryC1"/>
    <property type="match status" value="1"/>
</dbReference>
<evidence type="ECO:0000256" key="1">
    <source>
        <dbReference type="PIRSR" id="PIRSR000390-1"/>
    </source>
</evidence>
<feature type="modified residue" description="N6-(pyridoxal phosphate)lysine" evidence="2">
    <location>
        <position position="189"/>
    </location>
</feature>
<dbReference type="InterPro" id="IPR015422">
    <property type="entry name" value="PyrdxlP-dep_Trfase_small"/>
</dbReference>
<dbReference type="GO" id="GO:0008483">
    <property type="term" value="F:transaminase activity"/>
    <property type="evidence" value="ECO:0007669"/>
    <property type="project" value="TreeGrafter"/>
</dbReference>
<keyword evidence="2 3" id="KW-0663">Pyridoxal phosphate</keyword>
<evidence type="ECO:0000313" key="5">
    <source>
        <dbReference type="Proteomes" id="UP000177202"/>
    </source>
</evidence>
<sequence>MRKDKTQYMKVPFLHPDIRRLDIKRMVSSIKTGWLVHGEQTKILEEKLKDYLKAEDVVMTGSCTAALHISLMLAGVKPGDEVITTPMSWVATSNVILHRGAKVVFVDVDKETGLIDLNEVEKKITKKTKAIIPVHYCGEMVNMKKLDAIARKHKIKIIEDSAHALESYRDGIRPGQLGFSSCLSFHVAKNITSGQGGAFVTNDKELGRKARILRRDGVINSKGKRVMIMLGDKFDSTDFQATLLVGQLDRIKDTHRQRRLIFDHYAKAFTKAGIEFLHYKSSANHACHMFTILVNPRERDQIRADLATRGVETSIHYTPIHLEPYYRKTFGYKEGDYPNAEWIGASTITLPTYSKLTKVQQDFVIASINSSLNG</sequence>
<dbReference type="EMBL" id="MHWP01000004">
    <property type="protein sequence ID" value="OHB10881.1"/>
    <property type="molecule type" value="Genomic_DNA"/>
</dbReference>
<proteinExistence type="inferred from homology"/>
<evidence type="ECO:0000256" key="3">
    <source>
        <dbReference type="RuleBase" id="RU004508"/>
    </source>
</evidence>
<comment type="caution">
    <text evidence="4">The sequence shown here is derived from an EMBL/GenBank/DDBJ whole genome shotgun (WGS) entry which is preliminary data.</text>
</comment>
<dbReference type="PIRSF" id="PIRSF000390">
    <property type="entry name" value="PLP_StrS"/>
    <property type="match status" value="1"/>
</dbReference>
<dbReference type="STRING" id="1802772.A3H60_02010"/>
<evidence type="ECO:0000256" key="2">
    <source>
        <dbReference type="PIRSR" id="PIRSR000390-2"/>
    </source>
</evidence>
<dbReference type="CDD" id="cd00616">
    <property type="entry name" value="AHBA_syn"/>
    <property type="match status" value="1"/>
</dbReference>
<dbReference type="AlphaFoldDB" id="A0A1G2UNA2"/>
<accession>A0A1G2UNA2</accession>
<dbReference type="SUPFAM" id="SSF53383">
    <property type="entry name" value="PLP-dependent transferases"/>
    <property type="match status" value="1"/>
</dbReference>
<dbReference type="PANTHER" id="PTHR30244">
    <property type="entry name" value="TRANSAMINASE"/>
    <property type="match status" value="1"/>
</dbReference>
<comment type="similarity">
    <text evidence="3">Belongs to the DegT/DnrJ/EryC1 family.</text>
</comment>
<dbReference type="Gene3D" id="3.90.1150.10">
    <property type="entry name" value="Aspartate Aminotransferase, domain 1"/>
    <property type="match status" value="1"/>
</dbReference>
<dbReference type="InterPro" id="IPR015421">
    <property type="entry name" value="PyrdxlP-dep_Trfase_major"/>
</dbReference>